<accession>A0AAW1LZG6</accession>
<sequence length="83" mass="9690">MKCTWRNVPKDYYPGTSCKDISKRKILELLKKMGQGKRNVPKDYYPGTSCKDISKRKILELLKKMGQGMLVMFKRNMRVCSPT</sequence>
<gene>
    <name evidence="1" type="ORF">QE152_g9058</name>
</gene>
<dbReference type="AlphaFoldDB" id="A0AAW1LZG6"/>
<comment type="caution">
    <text evidence="1">The sequence shown here is derived from an EMBL/GenBank/DDBJ whole genome shotgun (WGS) entry which is preliminary data.</text>
</comment>
<dbReference type="EMBL" id="JASPKY010000075">
    <property type="protein sequence ID" value="KAK9739432.1"/>
    <property type="molecule type" value="Genomic_DNA"/>
</dbReference>
<name>A0AAW1LZG6_POPJA</name>
<protein>
    <submittedName>
        <fullName evidence="1">Uncharacterized protein</fullName>
    </submittedName>
</protein>
<keyword evidence="2" id="KW-1185">Reference proteome</keyword>
<evidence type="ECO:0000313" key="1">
    <source>
        <dbReference type="EMBL" id="KAK9739432.1"/>
    </source>
</evidence>
<organism evidence="1 2">
    <name type="scientific">Popillia japonica</name>
    <name type="common">Japanese beetle</name>
    <dbReference type="NCBI Taxonomy" id="7064"/>
    <lineage>
        <taxon>Eukaryota</taxon>
        <taxon>Metazoa</taxon>
        <taxon>Ecdysozoa</taxon>
        <taxon>Arthropoda</taxon>
        <taxon>Hexapoda</taxon>
        <taxon>Insecta</taxon>
        <taxon>Pterygota</taxon>
        <taxon>Neoptera</taxon>
        <taxon>Endopterygota</taxon>
        <taxon>Coleoptera</taxon>
        <taxon>Polyphaga</taxon>
        <taxon>Scarabaeiformia</taxon>
        <taxon>Scarabaeidae</taxon>
        <taxon>Rutelinae</taxon>
        <taxon>Popillia</taxon>
    </lineage>
</organism>
<dbReference type="Proteomes" id="UP001458880">
    <property type="component" value="Unassembled WGS sequence"/>
</dbReference>
<proteinExistence type="predicted"/>
<reference evidence="1 2" key="1">
    <citation type="journal article" date="2024" name="BMC Genomics">
        <title>De novo assembly and annotation of Popillia japonica's genome with initial clues to its potential as an invasive pest.</title>
        <authorList>
            <person name="Cucini C."/>
            <person name="Boschi S."/>
            <person name="Funari R."/>
            <person name="Cardaioli E."/>
            <person name="Iannotti N."/>
            <person name="Marturano G."/>
            <person name="Paoli F."/>
            <person name="Bruttini M."/>
            <person name="Carapelli A."/>
            <person name="Frati F."/>
            <person name="Nardi F."/>
        </authorList>
    </citation>
    <scope>NUCLEOTIDE SEQUENCE [LARGE SCALE GENOMIC DNA]</scope>
    <source>
        <strain evidence="1">DMR45628</strain>
    </source>
</reference>
<evidence type="ECO:0000313" key="2">
    <source>
        <dbReference type="Proteomes" id="UP001458880"/>
    </source>
</evidence>